<accession>A0A437J6H8</accession>
<name>A0A437J6H8_9SPHN</name>
<keyword evidence="2" id="KW-1185">Reference proteome</keyword>
<dbReference type="Proteomes" id="UP000282977">
    <property type="component" value="Unassembled WGS sequence"/>
</dbReference>
<dbReference type="EMBL" id="RZUL01000003">
    <property type="protein sequence ID" value="RVT40749.1"/>
    <property type="molecule type" value="Genomic_DNA"/>
</dbReference>
<gene>
    <name evidence="1" type="ORF">ENE74_09710</name>
</gene>
<comment type="caution">
    <text evidence="1">The sequence shown here is derived from an EMBL/GenBank/DDBJ whole genome shotgun (WGS) entry which is preliminary data.</text>
</comment>
<protein>
    <recommendedName>
        <fullName evidence="3">Lipoprotein</fullName>
    </recommendedName>
</protein>
<dbReference type="RefSeq" id="WP_164847442.1">
    <property type="nucleotide sequence ID" value="NZ_RZUL01000003.1"/>
</dbReference>
<dbReference type="PROSITE" id="PS51257">
    <property type="entry name" value="PROKAR_LIPOPROTEIN"/>
    <property type="match status" value="1"/>
</dbReference>
<dbReference type="AlphaFoldDB" id="A0A437J6H8"/>
<sequence>MVKSSHPTLLLLLLLGCSEFREPEAQDPSPVFGRYMSPSAPAFVLGPRGLRLNATEESVPFRYELGKVGMIVRAPISANVEGGRYVFRKSDDRFYRVIFSSGQPIIQVAFGKKGYLVDYVRYPSTTCKT</sequence>
<organism evidence="1 2">
    <name type="scientific">Sphingobium algorifonticola</name>
    <dbReference type="NCBI Taxonomy" id="2008318"/>
    <lineage>
        <taxon>Bacteria</taxon>
        <taxon>Pseudomonadati</taxon>
        <taxon>Pseudomonadota</taxon>
        <taxon>Alphaproteobacteria</taxon>
        <taxon>Sphingomonadales</taxon>
        <taxon>Sphingomonadaceae</taxon>
        <taxon>Sphingobium</taxon>
    </lineage>
</organism>
<evidence type="ECO:0000313" key="1">
    <source>
        <dbReference type="EMBL" id="RVT40749.1"/>
    </source>
</evidence>
<evidence type="ECO:0000313" key="2">
    <source>
        <dbReference type="Proteomes" id="UP000282977"/>
    </source>
</evidence>
<evidence type="ECO:0008006" key="3">
    <source>
        <dbReference type="Google" id="ProtNLM"/>
    </source>
</evidence>
<reference evidence="1 2" key="1">
    <citation type="submission" date="2019-01" db="EMBL/GenBank/DDBJ databases">
        <authorList>
            <person name="Chen W.-M."/>
        </authorList>
    </citation>
    <scope>NUCLEOTIDE SEQUENCE [LARGE SCALE GENOMIC DNA]</scope>
    <source>
        <strain evidence="1 2">TLA-22</strain>
    </source>
</reference>
<proteinExistence type="predicted"/>